<sequence>MMYQKADKRLLAEDIPKNTITNKNKLLKGNYSYWNVDTALGAISLPPRMKPKASVPPVKQASQRPNNSFALYTTPSI</sequence>
<proteinExistence type="predicted"/>
<dbReference type="EMBL" id="WAJR01000017">
    <property type="protein sequence ID" value="KAB1640141.1"/>
    <property type="molecule type" value="Genomic_DNA"/>
</dbReference>
<reference evidence="2 3" key="1">
    <citation type="submission" date="2019-09" db="EMBL/GenBank/DDBJ databases">
        <title>Whole genome shotgun sequencing (WGS) of Ellagibacter isourolithinifaciens DSM 104140(T) and Adlercreutzia muris DSM 29508(T).</title>
        <authorList>
            <person name="Stoll D.A."/>
            <person name="Danylec N."/>
            <person name="Huch M."/>
        </authorList>
    </citation>
    <scope>NUCLEOTIDE SEQUENCE [LARGE SCALE GENOMIC DNA]</scope>
    <source>
        <strain evidence="2 3">DSM 104140</strain>
    </source>
</reference>
<evidence type="ECO:0000256" key="1">
    <source>
        <dbReference type="SAM" id="MobiDB-lite"/>
    </source>
</evidence>
<organism evidence="2 3">
    <name type="scientific">Ellagibacter isourolithinifaciens</name>
    <dbReference type="NCBI Taxonomy" id="2137581"/>
    <lineage>
        <taxon>Bacteria</taxon>
        <taxon>Bacillati</taxon>
        <taxon>Actinomycetota</taxon>
        <taxon>Coriobacteriia</taxon>
        <taxon>Eggerthellales</taxon>
        <taxon>Eggerthellaceae</taxon>
        <taxon>Ellagibacter</taxon>
    </lineage>
</organism>
<dbReference type="AlphaFoldDB" id="A0A6N6NKM0"/>
<dbReference type="RefSeq" id="WP_158049858.1">
    <property type="nucleotide sequence ID" value="NZ_WAJR01000017.1"/>
</dbReference>
<comment type="caution">
    <text evidence="2">The sequence shown here is derived from an EMBL/GenBank/DDBJ whole genome shotgun (WGS) entry which is preliminary data.</text>
</comment>
<feature type="region of interest" description="Disordered" evidence="1">
    <location>
        <begin position="50"/>
        <end position="77"/>
    </location>
</feature>
<evidence type="ECO:0000313" key="3">
    <source>
        <dbReference type="Proteomes" id="UP000468668"/>
    </source>
</evidence>
<feature type="compositionally biased region" description="Polar residues" evidence="1">
    <location>
        <begin position="60"/>
        <end position="77"/>
    </location>
</feature>
<gene>
    <name evidence="2" type="ORF">F8C90_07240</name>
</gene>
<evidence type="ECO:0000313" key="2">
    <source>
        <dbReference type="EMBL" id="KAB1640141.1"/>
    </source>
</evidence>
<dbReference type="Proteomes" id="UP000468668">
    <property type="component" value="Unassembled WGS sequence"/>
</dbReference>
<keyword evidence="3" id="KW-1185">Reference proteome</keyword>
<protein>
    <submittedName>
        <fullName evidence="2">Uncharacterized protein</fullName>
    </submittedName>
</protein>
<name>A0A6N6NKM0_9ACTN</name>
<accession>A0A6N6NKM0</accession>
<dbReference type="GeneID" id="98658200"/>